<sequence length="97" mass="10478">MVSVNVVRYIGYVGATANWLIPIAGIINFPTRKPSEIDPIMTSVLCGYSGVFVRWSIAISPANYPLCLCHATNSTVQLATLLRYALGGRSEETNGSE</sequence>
<comment type="subcellular location">
    <subcellularLocation>
        <location evidence="1 9">Mitochondrion inner membrane</location>
        <topology evidence="1 9">Multi-pass membrane protein</topology>
    </subcellularLocation>
</comment>
<dbReference type="GO" id="GO:0006850">
    <property type="term" value="P:pyruvate import into mitochondria"/>
    <property type="evidence" value="ECO:0007669"/>
    <property type="project" value="InterPro"/>
</dbReference>
<evidence type="ECO:0000256" key="7">
    <source>
        <dbReference type="ARBA" id="ARBA00023128"/>
    </source>
</evidence>
<evidence type="ECO:0000256" key="6">
    <source>
        <dbReference type="ARBA" id="ARBA00022989"/>
    </source>
</evidence>
<dbReference type="VEuPathDB" id="TriTrypDB:TvY486_0901260"/>
<evidence type="ECO:0000256" key="3">
    <source>
        <dbReference type="ARBA" id="ARBA00022448"/>
    </source>
</evidence>
<comment type="similarity">
    <text evidence="2 9">Belongs to the mitochondrial pyruvate carrier (MPC) (TC 2.A.105) family.</text>
</comment>
<proteinExistence type="inferred from homology"/>
<dbReference type="AlphaFoldDB" id="G0U201"/>
<evidence type="ECO:0000256" key="4">
    <source>
        <dbReference type="ARBA" id="ARBA00022692"/>
    </source>
</evidence>
<comment type="caution">
    <text evidence="9">Lacks conserved residue(s) required for the propagation of feature annotation.</text>
</comment>
<name>G0U201_TRYVY</name>
<keyword evidence="6 9" id="KW-1133">Transmembrane helix</keyword>
<keyword evidence="8 9" id="KW-0472">Membrane</keyword>
<reference evidence="10" key="1">
    <citation type="journal article" date="2012" name="Proc. Natl. Acad. Sci. U.S.A.">
        <title>Antigenic diversity is generated by distinct evolutionary mechanisms in African trypanosome species.</title>
        <authorList>
            <person name="Jackson A.P."/>
            <person name="Berry A."/>
            <person name="Aslett M."/>
            <person name="Allison H.C."/>
            <person name="Burton P."/>
            <person name="Vavrova-Anderson J."/>
            <person name="Brown R."/>
            <person name="Browne H."/>
            <person name="Corton N."/>
            <person name="Hauser H."/>
            <person name="Gamble J."/>
            <person name="Gilderthorp R."/>
            <person name="Marcello L."/>
            <person name="McQuillan J."/>
            <person name="Otto T.D."/>
            <person name="Quail M.A."/>
            <person name="Sanders M.J."/>
            <person name="van Tonder A."/>
            <person name="Ginger M.L."/>
            <person name="Field M.C."/>
            <person name="Barry J.D."/>
            <person name="Hertz-Fowler C."/>
            <person name="Berriman M."/>
        </authorList>
    </citation>
    <scope>NUCLEOTIDE SEQUENCE</scope>
    <source>
        <strain evidence="10">Y486</strain>
    </source>
</reference>
<keyword evidence="5 9" id="KW-0999">Mitochondrion inner membrane</keyword>
<dbReference type="EMBL" id="HE573025">
    <property type="protein sequence ID" value="CCC50303.1"/>
    <property type="molecule type" value="Genomic_DNA"/>
</dbReference>
<evidence type="ECO:0000256" key="9">
    <source>
        <dbReference type="RuleBase" id="RU363100"/>
    </source>
</evidence>
<feature type="transmembrane region" description="Helical" evidence="9">
    <location>
        <begin position="6"/>
        <end position="27"/>
    </location>
</feature>
<keyword evidence="7 9" id="KW-0496">Mitochondrion</keyword>
<dbReference type="Pfam" id="PF03650">
    <property type="entry name" value="MPC"/>
    <property type="match status" value="1"/>
</dbReference>
<organism evidence="10">
    <name type="scientific">Trypanosoma vivax (strain Y486)</name>
    <dbReference type="NCBI Taxonomy" id="1055687"/>
    <lineage>
        <taxon>Eukaryota</taxon>
        <taxon>Discoba</taxon>
        <taxon>Euglenozoa</taxon>
        <taxon>Kinetoplastea</taxon>
        <taxon>Metakinetoplastina</taxon>
        <taxon>Trypanosomatida</taxon>
        <taxon>Trypanosomatidae</taxon>
        <taxon>Trypanosoma</taxon>
        <taxon>Duttonella</taxon>
    </lineage>
</organism>
<evidence type="ECO:0000256" key="1">
    <source>
        <dbReference type="ARBA" id="ARBA00004448"/>
    </source>
</evidence>
<evidence type="ECO:0000256" key="8">
    <source>
        <dbReference type="ARBA" id="ARBA00023136"/>
    </source>
</evidence>
<evidence type="ECO:0000256" key="2">
    <source>
        <dbReference type="ARBA" id="ARBA00006416"/>
    </source>
</evidence>
<protein>
    <recommendedName>
        <fullName evidence="9">Mitochondrial pyruvate carrier</fullName>
    </recommendedName>
</protein>
<dbReference type="InterPro" id="IPR005336">
    <property type="entry name" value="MPC"/>
</dbReference>
<evidence type="ECO:0000313" key="10">
    <source>
        <dbReference type="EMBL" id="CCC50303.1"/>
    </source>
</evidence>
<keyword evidence="4 9" id="KW-0812">Transmembrane</keyword>
<gene>
    <name evidence="10" type="ORF">TVY486_0901260</name>
</gene>
<accession>G0U201</accession>
<keyword evidence="3 9" id="KW-0813">Transport</keyword>
<comment type="function">
    <text evidence="9">Mediates the uptake of pyruvate into mitochondria.</text>
</comment>
<evidence type="ECO:0000256" key="5">
    <source>
        <dbReference type="ARBA" id="ARBA00022792"/>
    </source>
</evidence>
<dbReference type="GO" id="GO:0005743">
    <property type="term" value="C:mitochondrial inner membrane"/>
    <property type="evidence" value="ECO:0007669"/>
    <property type="project" value="UniProtKB-SubCell"/>
</dbReference>